<feature type="transmembrane region" description="Helical" evidence="6">
    <location>
        <begin position="131"/>
        <end position="151"/>
    </location>
</feature>
<keyword evidence="3 6" id="KW-0812">Transmembrane</keyword>
<dbReference type="InterPro" id="IPR051461">
    <property type="entry name" value="UPF0750_membrane"/>
</dbReference>
<dbReference type="AlphaFoldDB" id="A0A417YFA0"/>
<name>A0A417YFA0_9BACI</name>
<keyword evidence="4 6" id="KW-1133">Transmembrane helix</keyword>
<dbReference type="PANTHER" id="PTHR33545">
    <property type="entry name" value="UPF0750 MEMBRANE PROTEIN YITT-RELATED"/>
    <property type="match status" value="1"/>
</dbReference>
<dbReference type="EMBL" id="QWEH01000009">
    <property type="protein sequence ID" value="RHW31364.1"/>
    <property type="molecule type" value="Genomic_DNA"/>
</dbReference>
<keyword evidence="2" id="KW-1003">Cell membrane</keyword>
<evidence type="ECO:0000256" key="4">
    <source>
        <dbReference type="ARBA" id="ARBA00022989"/>
    </source>
</evidence>
<proteinExistence type="predicted"/>
<dbReference type="InterPro" id="IPR015867">
    <property type="entry name" value="N-reg_PII/ATP_PRibTrfase_C"/>
</dbReference>
<evidence type="ECO:0000313" key="9">
    <source>
        <dbReference type="Proteomes" id="UP000285456"/>
    </source>
</evidence>
<dbReference type="InterPro" id="IPR019264">
    <property type="entry name" value="DUF2179"/>
</dbReference>
<feature type="transmembrane region" description="Helical" evidence="6">
    <location>
        <begin position="64"/>
        <end position="89"/>
    </location>
</feature>
<keyword evidence="9" id="KW-1185">Reference proteome</keyword>
<comment type="caution">
    <text evidence="8">The sequence shown here is derived from an EMBL/GenBank/DDBJ whole genome shotgun (WGS) entry which is preliminary data.</text>
</comment>
<dbReference type="OrthoDB" id="265478at2"/>
<feature type="transmembrane region" description="Helical" evidence="6">
    <location>
        <begin position="35"/>
        <end position="58"/>
    </location>
</feature>
<evidence type="ECO:0000256" key="2">
    <source>
        <dbReference type="ARBA" id="ARBA00022475"/>
    </source>
</evidence>
<gene>
    <name evidence="8" type="ORF">D1B32_13955</name>
</gene>
<evidence type="ECO:0000313" key="8">
    <source>
        <dbReference type="EMBL" id="RHW31364.1"/>
    </source>
</evidence>
<dbReference type="Pfam" id="PF10035">
    <property type="entry name" value="DUF2179"/>
    <property type="match status" value="1"/>
</dbReference>
<dbReference type="GO" id="GO:0005886">
    <property type="term" value="C:plasma membrane"/>
    <property type="evidence" value="ECO:0007669"/>
    <property type="project" value="UniProtKB-SubCell"/>
</dbReference>
<evidence type="ECO:0000259" key="7">
    <source>
        <dbReference type="Pfam" id="PF10035"/>
    </source>
</evidence>
<accession>A0A417YFA0</accession>
<evidence type="ECO:0000256" key="6">
    <source>
        <dbReference type="SAM" id="Phobius"/>
    </source>
</evidence>
<sequence>MGSLKNVISIQCQKDVLYNEWNKKKESLAHLIRRYFMLVVGAAIAAVALDLFLVPNAIIDGGVIGISLLLNYLTGVSFGILVLIINIPFLLSGYHRLGKGFLIASLFSIVVLAIAEGFLHHFQPITDEPLLATVFGGLILGAGVGIVIRNAGALDGTEILGIIISKSFPFSVGEFVMFINIFIFVWAGFILGWEQAMLSILTYYIASKTIDIVGQGILNETKAALIVSDVSGEIANQIEKSLKRKVTKLYGQHNHQETDTQVLYVIITRLEVAKLKQIVFDSDSRAFTTIMDTQEVHGGRFKTTAH</sequence>
<dbReference type="Gene3D" id="3.30.70.120">
    <property type="match status" value="1"/>
</dbReference>
<organism evidence="8 9">
    <name type="scientific">Oceanobacillus profundus</name>
    <dbReference type="NCBI Taxonomy" id="372463"/>
    <lineage>
        <taxon>Bacteria</taxon>
        <taxon>Bacillati</taxon>
        <taxon>Bacillota</taxon>
        <taxon>Bacilli</taxon>
        <taxon>Bacillales</taxon>
        <taxon>Bacillaceae</taxon>
        <taxon>Oceanobacillus</taxon>
    </lineage>
</organism>
<dbReference type="InterPro" id="IPR003740">
    <property type="entry name" value="YitT"/>
</dbReference>
<dbReference type="PANTHER" id="PTHR33545:SF3">
    <property type="entry name" value="UPF0750 MEMBRANE PROTEIN YQFU"/>
    <property type="match status" value="1"/>
</dbReference>
<evidence type="ECO:0000256" key="5">
    <source>
        <dbReference type="ARBA" id="ARBA00023136"/>
    </source>
</evidence>
<dbReference type="Pfam" id="PF02588">
    <property type="entry name" value="YitT_membrane"/>
    <property type="match status" value="1"/>
</dbReference>
<evidence type="ECO:0000256" key="1">
    <source>
        <dbReference type="ARBA" id="ARBA00004651"/>
    </source>
</evidence>
<evidence type="ECO:0000256" key="3">
    <source>
        <dbReference type="ARBA" id="ARBA00022692"/>
    </source>
</evidence>
<protein>
    <submittedName>
        <fullName evidence="8">YitT family protein</fullName>
    </submittedName>
</protein>
<dbReference type="CDD" id="cd16380">
    <property type="entry name" value="YitT_C"/>
    <property type="match status" value="1"/>
</dbReference>
<feature type="domain" description="DUF2179" evidence="7">
    <location>
        <begin position="244"/>
        <end position="298"/>
    </location>
</feature>
<reference evidence="8 9" key="1">
    <citation type="journal article" date="2007" name="Int. J. Syst. Evol. Microbiol.">
        <title>Oceanobacillus profundus sp. nov., isolated from a deep-sea sediment core.</title>
        <authorList>
            <person name="Kim Y.G."/>
            <person name="Choi D.H."/>
            <person name="Hyun S."/>
            <person name="Cho B.C."/>
        </authorList>
    </citation>
    <scope>NUCLEOTIDE SEQUENCE [LARGE SCALE GENOMIC DNA]</scope>
    <source>
        <strain evidence="8 9">DSM 18246</strain>
    </source>
</reference>
<dbReference type="Proteomes" id="UP000285456">
    <property type="component" value="Unassembled WGS sequence"/>
</dbReference>
<comment type="subcellular location">
    <subcellularLocation>
        <location evidence="1">Cell membrane</location>
        <topology evidence="1">Multi-pass membrane protein</topology>
    </subcellularLocation>
</comment>
<keyword evidence="5 6" id="KW-0472">Membrane</keyword>
<feature type="transmembrane region" description="Helical" evidence="6">
    <location>
        <begin position="172"/>
        <end position="193"/>
    </location>
</feature>
<dbReference type="PIRSF" id="PIRSF006483">
    <property type="entry name" value="Membrane_protein_YitT"/>
    <property type="match status" value="1"/>
</dbReference>
<feature type="transmembrane region" description="Helical" evidence="6">
    <location>
        <begin position="101"/>
        <end position="119"/>
    </location>
</feature>